<keyword evidence="8" id="KW-0540">Nuclease</keyword>
<reference evidence="22 23" key="1">
    <citation type="submission" date="2018-07" db="EMBL/GenBank/DDBJ databases">
        <title>A high quality draft genome assembly of the barn swallow (H. rustica rustica).</title>
        <authorList>
            <person name="Formenti G."/>
            <person name="Chiara M."/>
            <person name="Poveda L."/>
            <person name="Francoijs K.-J."/>
            <person name="Bonisoli-Alquati A."/>
            <person name="Canova L."/>
            <person name="Gianfranceschi L."/>
            <person name="Horner D.S."/>
            <person name="Saino N."/>
        </authorList>
    </citation>
    <scope>NUCLEOTIDE SEQUENCE [LARGE SCALE GENOMIC DNA]</scope>
    <source>
        <strain evidence="22">Chelidonia</strain>
        <tissue evidence="22">Blood</tissue>
    </source>
</reference>
<dbReference type="SMART" id="SM00184">
    <property type="entry name" value="RING"/>
    <property type="match status" value="1"/>
</dbReference>
<feature type="compositionally biased region" description="Basic and acidic residues" evidence="20">
    <location>
        <begin position="684"/>
        <end position="693"/>
    </location>
</feature>
<dbReference type="InterPro" id="IPR058643">
    <property type="entry name" value="BRE1-like_CC"/>
</dbReference>
<name>A0A3M0LA24_HIRRU</name>
<comment type="pathway">
    <text evidence="3">Protein modification; protein ubiquitination.</text>
</comment>
<evidence type="ECO:0000256" key="10">
    <source>
        <dbReference type="ARBA" id="ARBA00022759"/>
    </source>
</evidence>
<dbReference type="Gene3D" id="3.30.40.10">
    <property type="entry name" value="Zinc/RING finger domain, C3HC4 (zinc finger)"/>
    <property type="match status" value="1"/>
</dbReference>
<organism evidence="22 23">
    <name type="scientific">Hirundo rustica rustica</name>
    <dbReference type="NCBI Taxonomy" id="333673"/>
    <lineage>
        <taxon>Eukaryota</taxon>
        <taxon>Metazoa</taxon>
        <taxon>Chordata</taxon>
        <taxon>Craniata</taxon>
        <taxon>Vertebrata</taxon>
        <taxon>Euteleostomi</taxon>
        <taxon>Archelosauria</taxon>
        <taxon>Archosauria</taxon>
        <taxon>Dinosauria</taxon>
        <taxon>Saurischia</taxon>
        <taxon>Theropoda</taxon>
        <taxon>Coelurosauria</taxon>
        <taxon>Aves</taxon>
        <taxon>Neognathae</taxon>
        <taxon>Neoaves</taxon>
        <taxon>Telluraves</taxon>
        <taxon>Australaves</taxon>
        <taxon>Passeriformes</taxon>
        <taxon>Sylvioidea</taxon>
        <taxon>Hirundinidae</taxon>
        <taxon>Hirundo</taxon>
    </lineage>
</organism>
<feature type="coiled-coil region" evidence="19">
    <location>
        <begin position="781"/>
        <end position="843"/>
    </location>
</feature>
<dbReference type="SUPFAM" id="SSF58069">
    <property type="entry name" value="Virus ectodomain"/>
    <property type="match status" value="1"/>
</dbReference>
<evidence type="ECO:0000256" key="1">
    <source>
        <dbReference type="ARBA" id="ARBA00000900"/>
    </source>
</evidence>
<evidence type="ECO:0000313" key="23">
    <source>
        <dbReference type="Proteomes" id="UP000269221"/>
    </source>
</evidence>
<keyword evidence="23" id="KW-1185">Reference proteome</keyword>
<evidence type="ECO:0000256" key="2">
    <source>
        <dbReference type="ARBA" id="ARBA00004123"/>
    </source>
</evidence>
<evidence type="ECO:0000256" key="4">
    <source>
        <dbReference type="ARBA" id="ARBA00005555"/>
    </source>
</evidence>
<evidence type="ECO:0000256" key="13">
    <source>
        <dbReference type="ARBA" id="ARBA00022801"/>
    </source>
</evidence>
<dbReference type="SUPFAM" id="SSF57850">
    <property type="entry name" value="RING/U-box"/>
    <property type="match status" value="1"/>
</dbReference>
<evidence type="ECO:0000313" key="22">
    <source>
        <dbReference type="EMBL" id="RMC22235.1"/>
    </source>
</evidence>
<dbReference type="CDD" id="cd16814">
    <property type="entry name" value="RING-HC_RNF20"/>
    <property type="match status" value="1"/>
</dbReference>
<feature type="coiled-coil region" evidence="19">
    <location>
        <begin position="1389"/>
        <end position="1444"/>
    </location>
</feature>
<evidence type="ECO:0000256" key="8">
    <source>
        <dbReference type="ARBA" id="ARBA00022722"/>
    </source>
</evidence>
<dbReference type="InterPro" id="IPR018957">
    <property type="entry name" value="Znf_C3HC4_RING-type"/>
</dbReference>
<dbReference type="Pfam" id="PF18697">
    <property type="entry name" value="MLVIN_C"/>
    <property type="match status" value="1"/>
</dbReference>
<evidence type="ECO:0000256" key="14">
    <source>
        <dbReference type="ARBA" id="ARBA00022833"/>
    </source>
</evidence>
<comment type="subcellular location">
    <subcellularLocation>
        <location evidence="2">Nucleus</location>
    </subcellularLocation>
</comment>
<dbReference type="InterPro" id="IPR013956">
    <property type="entry name" value="E3_ubiquit_lig_Bre1"/>
</dbReference>
<dbReference type="GO" id="GO:0005634">
    <property type="term" value="C:nucleus"/>
    <property type="evidence" value="ECO:0007669"/>
    <property type="project" value="UniProtKB-SubCell"/>
</dbReference>
<dbReference type="Pfam" id="PF26052">
    <property type="entry name" value="BRE1B"/>
    <property type="match status" value="1"/>
</dbReference>
<dbReference type="Pfam" id="PF26095">
    <property type="entry name" value="CC_Bre1"/>
    <property type="match status" value="1"/>
</dbReference>
<feature type="coiled-coil region" evidence="19">
    <location>
        <begin position="596"/>
        <end position="630"/>
    </location>
</feature>
<evidence type="ECO:0000256" key="11">
    <source>
        <dbReference type="ARBA" id="ARBA00022771"/>
    </source>
</evidence>
<dbReference type="Gene3D" id="1.10.287.210">
    <property type="match status" value="1"/>
</dbReference>
<proteinExistence type="inferred from homology"/>
<dbReference type="InterPro" id="IPR017907">
    <property type="entry name" value="Znf_RING_CS"/>
</dbReference>
<evidence type="ECO:0000259" key="21">
    <source>
        <dbReference type="PROSITE" id="PS50089"/>
    </source>
</evidence>
<dbReference type="Gene3D" id="2.30.30.850">
    <property type="match status" value="1"/>
</dbReference>
<comment type="catalytic activity">
    <reaction evidence="1">
        <text>S-ubiquitinyl-[E2 ubiquitin-conjugating enzyme]-L-cysteine + [acceptor protein]-L-lysine = [E2 ubiquitin-conjugating enzyme]-L-cysteine + N(6)-ubiquitinyl-[acceptor protein]-L-lysine.</text>
        <dbReference type="EC" id="2.3.2.27"/>
    </reaction>
</comment>
<dbReference type="STRING" id="333673.A0A3M0LA24"/>
<evidence type="ECO:0000256" key="18">
    <source>
        <dbReference type="PROSITE-ProRule" id="PRU00175"/>
    </source>
</evidence>
<evidence type="ECO:0000256" key="12">
    <source>
        <dbReference type="ARBA" id="ARBA00022786"/>
    </source>
</evidence>
<feature type="domain" description="RING-type" evidence="21">
    <location>
        <begin position="1474"/>
        <end position="1513"/>
    </location>
</feature>
<dbReference type="Pfam" id="PF00097">
    <property type="entry name" value="zf-C3HC4"/>
    <property type="match status" value="1"/>
</dbReference>
<evidence type="ECO:0000256" key="9">
    <source>
        <dbReference type="ARBA" id="ARBA00022723"/>
    </source>
</evidence>
<dbReference type="EC" id="2.3.2.27" evidence="5"/>
<feature type="region of interest" description="Disordered" evidence="20">
    <location>
        <begin position="1051"/>
        <end position="1174"/>
    </location>
</feature>
<dbReference type="GO" id="GO:0061630">
    <property type="term" value="F:ubiquitin protein ligase activity"/>
    <property type="evidence" value="ECO:0007669"/>
    <property type="project" value="UniProtKB-EC"/>
</dbReference>
<keyword evidence="11 18" id="KW-0863">Zinc-finger</keyword>
<evidence type="ECO:0000256" key="17">
    <source>
        <dbReference type="ARBA" id="ARBA00023242"/>
    </source>
</evidence>
<protein>
    <recommendedName>
        <fullName evidence="5">RING-type E3 ubiquitin transferase</fullName>
        <ecNumber evidence="5">2.3.2.27</ecNumber>
    </recommendedName>
</protein>
<dbReference type="GO" id="GO:0016787">
    <property type="term" value="F:hydrolase activity"/>
    <property type="evidence" value="ECO:0007669"/>
    <property type="project" value="UniProtKB-KW"/>
</dbReference>
<keyword evidence="7" id="KW-0548">Nucleotidyltransferase</keyword>
<evidence type="ECO:0000256" key="6">
    <source>
        <dbReference type="ARBA" id="ARBA00022679"/>
    </source>
</evidence>
<dbReference type="PANTHER" id="PTHR23163">
    <property type="entry name" value="RING FINGER PROTEIN-RELATED"/>
    <property type="match status" value="1"/>
</dbReference>
<dbReference type="EMBL" id="QRBI01000092">
    <property type="protein sequence ID" value="RMC22235.1"/>
    <property type="molecule type" value="Genomic_DNA"/>
</dbReference>
<feature type="compositionally biased region" description="Basic and acidic residues" evidence="20">
    <location>
        <begin position="1072"/>
        <end position="1085"/>
    </location>
</feature>
<dbReference type="GO" id="GO:0016567">
    <property type="term" value="P:protein ubiquitination"/>
    <property type="evidence" value="ECO:0007669"/>
    <property type="project" value="UniProtKB-UniPathway"/>
</dbReference>
<dbReference type="InterPro" id="IPR001841">
    <property type="entry name" value="Znf_RING"/>
</dbReference>
<dbReference type="PROSITE" id="PS00518">
    <property type="entry name" value="ZF_RING_1"/>
    <property type="match status" value="1"/>
</dbReference>
<dbReference type="InterPro" id="IPR040643">
    <property type="entry name" value="MLVIN_C"/>
</dbReference>
<feature type="compositionally biased region" description="Basic and acidic residues" evidence="20">
    <location>
        <begin position="1098"/>
        <end position="1174"/>
    </location>
</feature>
<feature type="region of interest" description="Disordered" evidence="20">
    <location>
        <begin position="673"/>
        <end position="693"/>
    </location>
</feature>
<keyword evidence="9" id="KW-0479">Metal-binding</keyword>
<dbReference type="OrthoDB" id="10266039at2759"/>
<evidence type="ECO:0000256" key="7">
    <source>
        <dbReference type="ARBA" id="ARBA00022695"/>
    </source>
</evidence>
<dbReference type="GO" id="GO:0033503">
    <property type="term" value="C:HULC complex"/>
    <property type="evidence" value="ECO:0007669"/>
    <property type="project" value="TreeGrafter"/>
</dbReference>
<evidence type="ECO:0000256" key="15">
    <source>
        <dbReference type="ARBA" id="ARBA00022853"/>
    </source>
</evidence>
<dbReference type="InterPro" id="IPR013083">
    <property type="entry name" value="Znf_RING/FYVE/PHD"/>
</dbReference>
<evidence type="ECO:0000256" key="19">
    <source>
        <dbReference type="SAM" id="Coils"/>
    </source>
</evidence>
<evidence type="ECO:0000256" key="3">
    <source>
        <dbReference type="ARBA" id="ARBA00004906"/>
    </source>
</evidence>
<feature type="compositionally biased region" description="Low complexity" evidence="20">
    <location>
        <begin position="1059"/>
        <end position="1071"/>
    </location>
</feature>
<keyword evidence="14" id="KW-0862">Zinc</keyword>
<dbReference type="FunFam" id="3.30.40.10:FF:000040">
    <property type="entry name" value="E3 ubiquitin protein ligase"/>
    <property type="match status" value="1"/>
</dbReference>
<dbReference type="UniPathway" id="UPA00143"/>
<dbReference type="PROSITE" id="PS50089">
    <property type="entry name" value="ZF_RING_2"/>
    <property type="match status" value="1"/>
</dbReference>
<dbReference type="GO" id="GO:0004519">
    <property type="term" value="F:endonuclease activity"/>
    <property type="evidence" value="ECO:0007669"/>
    <property type="project" value="UniProtKB-KW"/>
</dbReference>
<keyword evidence="12" id="KW-0833">Ubl conjugation pathway</keyword>
<dbReference type="GO" id="GO:0016779">
    <property type="term" value="F:nucleotidyltransferase activity"/>
    <property type="evidence" value="ECO:0007669"/>
    <property type="project" value="UniProtKB-KW"/>
</dbReference>
<evidence type="ECO:0000256" key="20">
    <source>
        <dbReference type="SAM" id="MobiDB-lite"/>
    </source>
</evidence>
<keyword evidence="16 19" id="KW-0175">Coiled coil</keyword>
<keyword evidence="15" id="KW-0156">Chromatin regulator</keyword>
<feature type="coiled-coil region" evidence="19">
    <location>
        <begin position="867"/>
        <end position="918"/>
    </location>
</feature>
<comment type="similarity">
    <text evidence="4">Belongs to the BRE1 family.</text>
</comment>
<dbReference type="Proteomes" id="UP000269221">
    <property type="component" value="Unassembled WGS sequence"/>
</dbReference>
<accession>A0A3M0LA24</accession>
<dbReference type="GO" id="GO:0006325">
    <property type="term" value="P:chromatin organization"/>
    <property type="evidence" value="ECO:0007669"/>
    <property type="project" value="UniProtKB-KW"/>
</dbReference>
<keyword evidence="10" id="KW-0255">Endonuclease</keyword>
<sequence length="1527" mass="177775">MGGLKVGPQPGDYWQIDFSELPKAQAVRGALQWNRPLPLENPVHDISPRDHVYVKNWSVEPLKESWNGPYQVLMTTYTAVKVAGIDNWIHYTRVKKNAKYSFNNSLPASSSSGWRPDPVGNYTHKGDASATANVTWNCEIVSKEILDWVEVCMLRRKISKQNCQQIPGYYRWIEDSKLSADTRILWMDRGSKLKGNCLVIGKVSEPCDKIRVRNKRKKIEEVCQNTTETMTMEEWKTIWGPSLLETYSYLGKVNWCIMWEGRKNQDFGQKSLFKEQYRKKVEMMELWNCTQVLTCDTPPVQIGLEPVRVLLQWGCEYRGYNHTLAKKEKEPWDCKTTTVRSPGNLVWVMGHGLWTMHMPIDGAVTQITLGVPTLCPFWKTSKLQEKELVSRKKREIEDDASIQEDWHEPDDGVKVGWMLESLFAPISSYRNREMLYRLLGQTERLAATTKKGFRDLNLQLQATTRMTLQNRMALDLLLLKEHGVCGYLRNRVDHCCVHIPNVTEEVEKDIDQLEQIESKTKEIQKDAEHNWEELGEVRNLYTSATMSGIGNKRMAGEPGTSAPPEKKAGVEDLGTTVETIKLGGVSSTEELDIRTLQTKNRKLAEMLDQRQAIEDELREHIEKLERRQATDDASLLIINRYWNQFDENIRIILKRFDLDQGLGDLLTERKALVVPEPEPDSDSNQERKDERERVEGLEPAFSFLATLASSTSEEIESQLQERVESSRRAVAQIVTTYDKLQEKVDVLSQKLNSGDISLMEEAVVELNSYLSHENGRLQELADVLQEKHRVMSQEFSKLQERVETAESRVSVLETMIDDLQWDIDKIRKREQRLNRHLADVLERVNSKGYKVYGAGSSLYGGTITINARKFEEMNAELEENKELAGNRLNELEELRQDLEEVTTQSEKLKVELRRAVEEAVKETPEYRCMQSQFSVLYNESLQLKAHLDEARTLLHGTRATHQRQVELIERDEVSLHKKLRTEVIQLEDTLAQVRKEYEMLRIEFEQTLAANEQAGPINREMRHLISSLQNHNHQLKGEVLRYKRKLREAQSDLSKIRSHSGSALLQSQSSAEDTKEEPAKIKQEPDDPSAQVCAPKAAFEDAHEMKARRDEEERERERREREREREKEKEREREKEKEKEKEREREKQKQKELEKERESKEKEKGKHEDGRKKEAEVIKQLKAELKKAQESQKEMKLLLDMYRSAPKEQRDKVQLMAAEKKAKAELEELRQRVKELEDKEKKESKKMADEDALRKIRAVEEQIEYLQKKLAMAKQEEEALLSEMDVTGQAFEDMQEQNIRLMQQLREKDDANFKLMSERIKSNQIHKLLKEEKEELADQVLTLKTQVDAQLQVVRKLEEKEHLLQSSIGTGEKELGLRTQALEMNKRKAIDAAQLADDLKAQLELAQKKLHDFQEEIVENRVTREKEMFNFKRAEEDISRLRRKLETTKKPDMVPNCDEILMEEIKDYKARLTCPCCNMRKKDAVLTKCFHVFCFECVKTRYDTRQRKCPKCNAAFGANDFHRIYIG</sequence>
<dbReference type="GO" id="GO:0008270">
    <property type="term" value="F:zinc ion binding"/>
    <property type="evidence" value="ECO:0007669"/>
    <property type="project" value="UniProtKB-KW"/>
</dbReference>
<dbReference type="InterPro" id="IPR058642">
    <property type="entry name" value="BRE1A/B-like_dom"/>
</dbReference>
<keyword evidence="17" id="KW-0539">Nucleus</keyword>
<evidence type="ECO:0000256" key="16">
    <source>
        <dbReference type="ARBA" id="ARBA00023054"/>
    </source>
</evidence>
<dbReference type="PANTHER" id="PTHR23163:SF2">
    <property type="entry name" value="E3 UBIQUITIN-PROTEIN LIGASE BRE1A"/>
    <property type="match status" value="1"/>
</dbReference>
<comment type="caution">
    <text evidence="22">The sequence shown here is derived from an EMBL/GenBank/DDBJ whole genome shotgun (WGS) entry which is preliminary data.</text>
</comment>
<keyword evidence="6" id="KW-0808">Transferase</keyword>
<keyword evidence="13" id="KW-0378">Hydrolase</keyword>
<evidence type="ECO:0000256" key="5">
    <source>
        <dbReference type="ARBA" id="ARBA00012483"/>
    </source>
</evidence>
<gene>
    <name evidence="22" type="ORF">DUI87_00546</name>
</gene>